<feature type="region of interest" description="Disordered" evidence="1">
    <location>
        <begin position="218"/>
        <end position="245"/>
    </location>
</feature>
<feature type="compositionally biased region" description="Basic and acidic residues" evidence="1">
    <location>
        <begin position="1"/>
        <end position="10"/>
    </location>
</feature>
<comment type="caution">
    <text evidence="2">The sequence shown here is derived from an EMBL/GenBank/DDBJ whole genome shotgun (WGS) entry which is preliminary data.</text>
</comment>
<name>A0A9W8BDN6_9FUNG</name>
<feature type="compositionally biased region" description="Polar residues" evidence="1">
    <location>
        <begin position="230"/>
        <end position="245"/>
    </location>
</feature>
<dbReference type="EMBL" id="JANBQF010000702">
    <property type="protein sequence ID" value="KAJ1999459.1"/>
    <property type="molecule type" value="Genomic_DNA"/>
</dbReference>
<proteinExistence type="predicted"/>
<reference evidence="2" key="1">
    <citation type="submission" date="2022-07" db="EMBL/GenBank/DDBJ databases">
        <title>Phylogenomic reconstructions and comparative analyses of Kickxellomycotina fungi.</title>
        <authorList>
            <person name="Reynolds N.K."/>
            <person name="Stajich J.E."/>
            <person name="Barry K."/>
            <person name="Grigoriev I.V."/>
            <person name="Crous P."/>
            <person name="Smith M.E."/>
        </authorList>
    </citation>
    <scope>NUCLEOTIDE SEQUENCE</scope>
    <source>
        <strain evidence="2">IMI 214461</strain>
    </source>
</reference>
<feature type="non-terminal residue" evidence="2">
    <location>
        <position position="380"/>
    </location>
</feature>
<gene>
    <name evidence="2" type="ORF">H4R26_005057</name>
</gene>
<feature type="compositionally biased region" description="Low complexity" evidence="1">
    <location>
        <begin position="43"/>
        <end position="53"/>
    </location>
</feature>
<sequence length="380" mass="39489">MFTRNQEDAGKAQSASDSLGHISAATTAKASQGTGQPSLPATQQQQFQHQQQQLGTNANEEKRYTNIAPRPSMIAQQPAAAFLAKKKTISVAKAQRKSKKSTAAAATAAAAAAPADGKMKARTVKRPKQAANTAFSSTLGNALVGSSASLTAAPHTESATDGVEANVFTLDGDDKLIQELLAGIPSSAWLPTDPLTSDDWFLDPGSSVITHDSIFQLPGPPSLAPRHSDNPTLSTPRAVSAAGQSNATAMPENNKFLEATAGAAGLQTTSDTRVLAGVRPKRDTPLLSGRPARGNPLSGFAKKHGVGYAVGNQVAILSPALLSSSPPSARQIRENPYKYYSPPKPTHRAQLKTAQLKGRNLMLAGSSTSTTTKPTASSPL</sequence>
<evidence type="ECO:0000313" key="3">
    <source>
        <dbReference type="Proteomes" id="UP001150907"/>
    </source>
</evidence>
<organism evidence="2 3">
    <name type="scientific">Coemansia thaxteri</name>
    <dbReference type="NCBI Taxonomy" id="2663907"/>
    <lineage>
        <taxon>Eukaryota</taxon>
        <taxon>Fungi</taxon>
        <taxon>Fungi incertae sedis</taxon>
        <taxon>Zoopagomycota</taxon>
        <taxon>Kickxellomycotina</taxon>
        <taxon>Kickxellomycetes</taxon>
        <taxon>Kickxellales</taxon>
        <taxon>Kickxellaceae</taxon>
        <taxon>Coemansia</taxon>
    </lineage>
</organism>
<dbReference type="AlphaFoldDB" id="A0A9W8BDN6"/>
<dbReference type="Proteomes" id="UP001150907">
    <property type="component" value="Unassembled WGS sequence"/>
</dbReference>
<evidence type="ECO:0000313" key="2">
    <source>
        <dbReference type="EMBL" id="KAJ1999459.1"/>
    </source>
</evidence>
<feature type="compositionally biased region" description="Polar residues" evidence="1">
    <location>
        <begin position="24"/>
        <end position="42"/>
    </location>
</feature>
<evidence type="ECO:0000256" key="1">
    <source>
        <dbReference type="SAM" id="MobiDB-lite"/>
    </source>
</evidence>
<feature type="region of interest" description="Disordered" evidence="1">
    <location>
        <begin position="1"/>
        <end position="72"/>
    </location>
</feature>
<keyword evidence="3" id="KW-1185">Reference proteome</keyword>
<accession>A0A9W8BDN6</accession>
<protein>
    <submittedName>
        <fullName evidence="2">Uncharacterized protein</fullName>
    </submittedName>
</protein>
<dbReference type="OrthoDB" id="2143914at2759"/>